<evidence type="ECO:0000256" key="1">
    <source>
        <dbReference type="SAM" id="MobiDB-lite"/>
    </source>
</evidence>
<dbReference type="Proteomes" id="UP001165342">
    <property type="component" value="Unassembled WGS sequence"/>
</dbReference>
<feature type="compositionally biased region" description="Basic and acidic residues" evidence="1">
    <location>
        <begin position="43"/>
        <end position="69"/>
    </location>
</feature>
<comment type="caution">
    <text evidence="2">The sequence shown here is derived from an EMBL/GenBank/DDBJ whole genome shotgun (WGS) entry which is preliminary data.</text>
</comment>
<dbReference type="EMBL" id="JAMGBE010000001">
    <property type="protein sequence ID" value="MCL6728968.1"/>
    <property type="molecule type" value="Genomic_DNA"/>
</dbReference>
<evidence type="ECO:0008006" key="4">
    <source>
        <dbReference type="Google" id="ProtNLM"/>
    </source>
</evidence>
<feature type="region of interest" description="Disordered" evidence="1">
    <location>
        <begin position="43"/>
        <end position="135"/>
    </location>
</feature>
<feature type="compositionally biased region" description="Basic and acidic residues" evidence="1">
    <location>
        <begin position="118"/>
        <end position="135"/>
    </location>
</feature>
<feature type="region of interest" description="Disordered" evidence="1">
    <location>
        <begin position="164"/>
        <end position="232"/>
    </location>
</feature>
<sequence>MAQHGYLHGEYDRDFTGDDDRSDRWRDRDEDRNIMFDRGDRERSWRNRDEGRWRGGREDDRGFFTRMGDEAQSWFRDDEDEGSRDRGRLRGRGGSDASEWFGGRTERQGGTAGFGCRSDWERSPRSFSSNRDDHYRSWRDKQVQALDQDYADYCREREQQFHSDFDAWRSQRQQNRGLRGQWGAEQGRGPDEQTFTPQTTAVGNTMTTSETHEPQSTTEEESTSTIGTRGKR</sequence>
<evidence type="ECO:0000313" key="2">
    <source>
        <dbReference type="EMBL" id="MCL6728968.1"/>
    </source>
</evidence>
<feature type="compositionally biased region" description="Polar residues" evidence="1">
    <location>
        <begin position="193"/>
        <end position="206"/>
    </location>
</feature>
<keyword evidence="3" id="KW-1185">Reference proteome</keyword>
<accession>A0ABT0RZZ6</accession>
<organism evidence="2 3">
    <name type="scientific">Sphingomonas hankyongi</name>
    <dbReference type="NCBI Taxonomy" id="2908209"/>
    <lineage>
        <taxon>Bacteria</taxon>
        <taxon>Pseudomonadati</taxon>
        <taxon>Pseudomonadota</taxon>
        <taxon>Alphaproteobacteria</taxon>
        <taxon>Sphingomonadales</taxon>
        <taxon>Sphingomonadaceae</taxon>
        <taxon>Sphingomonas</taxon>
    </lineage>
</organism>
<gene>
    <name evidence="2" type="ORF">LZ538_02725</name>
</gene>
<dbReference type="RefSeq" id="WP_249830459.1">
    <property type="nucleotide sequence ID" value="NZ_JAMGBE010000001.1"/>
</dbReference>
<name>A0ABT0RZZ6_9SPHN</name>
<proteinExistence type="predicted"/>
<feature type="region of interest" description="Disordered" evidence="1">
    <location>
        <begin position="1"/>
        <end position="25"/>
    </location>
</feature>
<reference evidence="2" key="1">
    <citation type="submission" date="2022-05" db="EMBL/GenBank/DDBJ databases">
        <authorList>
            <person name="Jo J.-H."/>
            <person name="Im W.-T."/>
        </authorList>
    </citation>
    <scope>NUCLEOTIDE SEQUENCE</scope>
    <source>
        <strain evidence="2">SE220</strain>
    </source>
</reference>
<protein>
    <recommendedName>
        <fullName evidence="4">SWFGD domain-containing protein</fullName>
    </recommendedName>
</protein>
<evidence type="ECO:0000313" key="3">
    <source>
        <dbReference type="Proteomes" id="UP001165342"/>
    </source>
</evidence>
<feature type="compositionally biased region" description="Basic and acidic residues" evidence="1">
    <location>
        <begin position="7"/>
        <end position="25"/>
    </location>
</feature>